<dbReference type="PANTHER" id="PTHR47966:SF51">
    <property type="entry name" value="BETA-SITE APP-CLEAVING ENZYME, ISOFORM A-RELATED"/>
    <property type="match status" value="1"/>
</dbReference>
<dbReference type="GO" id="GO:0004190">
    <property type="term" value="F:aspartic-type endopeptidase activity"/>
    <property type="evidence" value="ECO:0007669"/>
    <property type="project" value="InterPro"/>
</dbReference>
<dbReference type="OrthoDB" id="771136at2759"/>
<evidence type="ECO:0000313" key="3">
    <source>
        <dbReference type="EMBL" id="KAF2868937.1"/>
    </source>
</evidence>
<reference evidence="3 4" key="1">
    <citation type="submission" date="2020-01" db="EMBL/GenBank/DDBJ databases">
        <authorList>
            <consortium name="DOE Joint Genome Institute"/>
            <person name="Haridas S."/>
            <person name="Albert R."/>
            <person name="Binder M."/>
            <person name="Bloem J."/>
            <person name="Labutti K."/>
            <person name="Salamov A."/>
            <person name="Andreopoulos B."/>
            <person name="Baker S.E."/>
            <person name="Barry K."/>
            <person name="Bills G."/>
            <person name="Bluhm B.H."/>
            <person name="Cannon C."/>
            <person name="Castanera R."/>
            <person name="Culley D.E."/>
            <person name="Daum C."/>
            <person name="Ezra D."/>
            <person name="Gonzalez J.B."/>
            <person name="Henrissat B."/>
            <person name="Kuo A."/>
            <person name="Liang C."/>
            <person name="Lipzen A."/>
            <person name="Lutzoni F."/>
            <person name="Magnuson J."/>
            <person name="Mondo S."/>
            <person name="Nolan M."/>
            <person name="Ohm R."/>
            <person name="Pangilinan J."/>
            <person name="Park H.-J.H."/>
            <person name="Ramirez L."/>
            <person name="Alfaro M."/>
            <person name="Sun H."/>
            <person name="Tritt A."/>
            <person name="Yoshinaga Y."/>
            <person name="Zwiers L.-H.L."/>
            <person name="Turgeon B.G."/>
            <person name="Goodwin S.B."/>
            <person name="Spatafora J.W."/>
            <person name="Crous P.W."/>
            <person name="Grigoriev I.V."/>
        </authorList>
    </citation>
    <scope>NUCLEOTIDE SEQUENCE [LARGE SCALE GENOMIC DNA]</scope>
    <source>
        <strain evidence="3 4">CBS 611.86</strain>
    </source>
</reference>
<dbReference type="Gene3D" id="2.40.70.10">
    <property type="entry name" value="Acid Proteases"/>
    <property type="match status" value="2"/>
</dbReference>
<dbReference type="InterPro" id="IPR021109">
    <property type="entry name" value="Peptidase_aspartic_dom_sf"/>
</dbReference>
<accession>A0A7C8I2A3</accession>
<gene>
    <name evidence="3" type="ORF">BDV95DRAFT_669909</name>
</gene>
<dbReference type="Proteomes" id="UP000481861">
    <property type="component" value="Unassembled WGS sequence"/>
</dbReference>
<comment type="caution">
    <text evidence="3">The sequence shown here is derived from an EMBL/GenBank/DDBJ whole genome shotgun (WGS) entry which is preliminary data.</text>
</comment>
<dbReference type="SUPFAM" id="SSF50630">
    <property type="entry name" value="Acid proteases"/>
    <property type="match status" value="1"/>
</dbReference>
<evidence type="ECO:0000313" key="4">
    <source>
        <dbReference type="Proteomes" id="UP000481861"/>
    </source>
</evidence>
<dbReference type="PROSITE" id="PS51767">
    <property type="entry name" value="PEPTIDASE_A1"/>
    <property type="match status" value="1"/>
</dbReference>
<dbReference type="InterPro" id="IPR033121">
    <property type="entry name" value="PEPTIDASE_A1"/>
</dbReference>
<dbReference type="GO" id="GO:0006508">
    <property type="term" value="P:proteolysis"/>
    <property type="evidence" value="ECO:0007669"/>
    <property type="project" value="InterPro"/>
</dbReference>
<organism evidence="3 4">
    <name type="scientific">Massariosphaeria phaeospora</name>
    <dbReference type="NCBI Taxonomy" id="100035"/>
    <lineage>
        <taxon>Eukaryota</taxon>
        <taxon>Fungi</taxon>
        <taxon>Dikarya</taxon>
        <taxon>Ascomycota</taxon>
        <taxon>Pezizomycotina</taxon>
        <taxon>Dothideomycetes</taxon>
        <taxon>Pleosporomycetidae</taxon>
        <taxon>Pleosporales</taxon>
        <taxon>Pleosporales incertae sedis</taxon>
        <taxon>Massariosphaeria</taxon>
    </lineage>
</organism>
<keyword evidence="4" id="KW-1185">Reference proteome</keyword>
<dbReference type="AlphaFoldDB" id="A0A7C8I2A3"/>
<dbReference type="InterPro" id="IPR034164">
    <property type="entry name" value="Pepsin-like_dom"/>
</dbReference>
<proteinExistence type="inferred from homology"/>
<sequence length="377" mass="41397">MLPGIPPSYLRLLSTLLYAQPTIATPLGEHLFKTGEVNSAQGQQPLIQDGVFRTPILDIGVYHVVTIGMGHPSQPIQVVLDIQEPRLFLQSALCTTELCTHSPHPGFDEAASDSFVSSQQAYRLAFSGAWFIGNISDDTLAIGGVDIPHQSFLDAREVTLVAWYAIYGGFDGVLGLAPGTEDTNPQFPSPWRTLVSGERLHRNIFSIVLPSRFSGDGELILGDVSDGFDEEASTQLKLVEAEDRAWVTSLESMSFGEEDEKFEDATVLFQLDSPMVLPSRWAQAIVDTVGMPFDCEKRKDLPVLKLGMGGTEVRLDGFDYSVEMEEPGGEKSVCVVPVRPSDDWGDGLSTVILGRTFLERFRVVFAPEESLIMLERL</sequence>
<evidence type="ECO:0000256" key="1">
    <source>
        <dbReference type="ARBA" id="ARBA00007447"/>
    </source>
</evidence>
<protein>
    <submittedName>
        <fullName evidence="3">Aspartic peptidase domain-containing protein</fullName>
    </submittedName>
</protein>
<comment type="similarity">
    <text evidence="1">Belongs to the peptidase A1 family.</text>
</comment>
<evidence type="ECO:0000259" key="2">
    <source>
        <dbReference type="PROSITE" id="PS51767"/>
    </source>
</evidence>
<name>A0A7C8I2A3_9PLEO</name>
<dbReference type="InterPro" id="IPR001461">
    <property type="entry name" value="Aspartic_peptidase_A1"/>
</dbReference>
<dbReference type="GO" id="GO:0000324">
    <property type="term" value="C:fungal-type vacuole"/>
    <property type="evidence" value="ECO:0007669"/>
    <property type="project" value="TreeGrafter"/>
</dbReference>
<dbReference type="PANTHER" id="PTHR47966">
    <property type="entry name" value="BETA-SITE APP-CLEAVING ENZYME, ISOFORM A-RELATED"/>
    <property type="match status" value="1"/>
</dbReference>
<dbReference type="Pfam" id="PF00026">
    <property type="entry name" value="Asp"/>
    <property type="match status" value="1"/>
</dbReference>
<dbReference type="CDD" id="cd05471">
    <property type="entry name" value="pepsin_like"/>
    <property type="match status" value="1"/>
</dbReference>
<dbReference type="EMBL" id="JAADJZ010000017">
    <property type="protein sequence ID" value="KAF2868937.1"/>
    <property type="molecule type" value="Genomic_DNA"/>
</dbReference>
<feature type="domain" description="Peptidase A1" evidence="2">
    <location>
        <begin position="63"/>
        <end position="375"/>
    </location>
</feature>